<dbReference type="EMBL" id="CP072520">
    <property type="protein sequence ID" value="QTO17921.1"/>
    <property type="molecule type" value="Genomic_DNA"/>
</dbReference>
<name>A0A8A8CZQ4_9BURK</name>
<sequence length="264" mass="29755">MSDVNVMRVELNPDGVARPGLMAARDGSEIVRFAFHAMEQIDLSVPPPVAGEAISYDMGSGPASAEERRRFYENWILSKAFTELARGIRETLEEAYLFTRIVGLLQRPTTLTDFRAEESRARVWAQGAMFPALIAAVSAALTEPLTFSSEFESLQKVRNCLEHRAGIVGARDIGRNGSLVLNLPRLKIFYYRGTEEIELESGARIEPGDDREHVQICARRVTREREYVLGERVTFSVRDFHEIAFSCHLFVHDLVGKLPHPELH</sequence>
<proteinExistence type="predicted"/>
<dbReference type="RefSeq" id="WP_080287934.1">
    <property type="nucleotide sequence ID" value="NZ_CP072520.1"/>
</dbReference>
<evidence type="ECO:0000313" key="1">
    <source>
        <dbReference type="EMBL" id="QTO17921.1"/>
    </source>
</evidence>
<gene>
    <name evidence="1" type="ORF">DT99_012580</name>
</gene>
<keyword evidence="2" id="KW-1185">Reference proteome</keyword>
<protein>
    <submittedName>
        <fullName evidence="1">Uncharacterized protein</fullName>
    </submittedName>
</protein>
<dbReference type="Proteomes" id="UP000027834">
    <property type="component" value="Chromosome 1"/>
</dbReference>
<accession>A0A8A8CZQ4</accession>
<organism evidence="1 2">
    <name type="scientific">Burkholderia seminalis</name>
    <dbReference type="NCBI Taxonomy" id="488731"/>
    <lineage>
        <taxon>Bacteria</taxon>
        <taxon>Pseudomonadati</taxon>
        <taxon>Pseudomonadota</taxon>
        <taxon>Betaproteobacteria</taxon>
        <taxon>Burkholderiales</taxon>
        <taxon>Burkholderiaceae</taxon>
        <taxon>Burkholderia</taxon>
        <taxon>Burkholderia cepacia complex</taxon>
    </lineage>
</organism>
<evidence type="ECO:0000313" key="2">
    <source>
        <dbReference type="Proteomes" id="UP000027834"/>
    </source>
</evidence>
<reference evidence="1" key="1">
    <citation type="submission" date="2014-04" db="EMBL/GenBank/DDBJ databases">
        <authorList>
            <person name="Ho Y.-N."/>
            <person name="Huang C.-C."/>
        </authorList>
    </citation>
    <scope>NUCLEOTIDE SEQUENCE</scope>
    <source>
        <strain evidence="1">869T2</strain>
    </source>
</reference>
<dbReference type="AlphaFoldDB" id="A0A8A8CZQ4"/>
<reference evidence="1" key="2">
    <citation type="submission" date="2021-03" db="EMBL/GenBank/DDBJ databases">
        <title>Complete genome sequence of Burkholderia seminalis 869T2.</title>
        <authorList>
            <person name="Hung S.-H."/>
            <person name="Huang C.-T."/>
            <person name="Huang C.-C."/>
            <person name="Kuo C.-H."/>
        </authorList>
    </citation>
    <scope>NUCLEOTIDE SEQUENCE</scope>
    <source>
        <strain evidence="1">869T2</strain>
    </source>
</reference>